<organism evidence="2 3">
    <name type="scientific">Brachionus plicatilis</name>
    <name type="common">Marine rotifer</name>
    <name type="synonym">Brachionus muelleri</name>
    <dbReference type="NCBI Taxonomy" id="10195"/>
    <lineage>
        <taxon>Eukaryota</taxon>
        <taxon>Metazoa</taxon>
        <taxon>Spiralia</taxon>
        <taxon>Gnathifera</taxon>
        <taxon>Rotifera</taxon>
        <taxon>Eurotatoria</taxon>
        <taxon>Monogononta</taxon>
        <taxon>Pseudotrocha</taxon>
        <taxon>Ploima</taxon>
        <taxon>Brachionidae</taxon>
        <taxon>Brachionus</taxon>
    </lineage>
</organism>
<keyword evidence="3" id="KW-1185">Reference proteome</keyword>
<keyword evidence="1" id="KW-1133">Transmembrane helix</keyword>
<gene>
    <name evidence="2" type="ORF">BpHYR1_001062</name>
</gene>
<keyword evidence="1" id="KW-0812">Transmembrane</keyword>
<dbReference type="EMBL" id="REGN01002806">
    <property type="protein sequence ID" value="RNA26085.1"/>
    <property type="molecule type" value="Genomic_DNA"/>
</dbReference>
<dbReference type="AlphaFoldDB" id="A0A3M7RRX2"/>
<protein>
    <submittedName>
        <fullName evidence="2">Uncharacterized protein</fullName>
    </submittedName>
</protein>
<name>A0A3M7RRX2_BRAPC</name>
<evidence type="ECO:0000256" key="1">
    <source>
        <dbReference type="SAM" id="Phobius"/>
    </source>
</evidence>
<reference evidence="2 3" key="1">
    <citation type="journal article" date="2018" name="Sci. Rep.">
        <title>Genomic signatures of local adaptation to the degree of environmental predictability in rotifers.</title>
        <authorList>
            <person name="Franch-Gras L."/>
            <person name="Hahn C."/>
            <person name="Garcia-Roger E.M."/>
            <person name="Carmona M.J."/>
            <person name="Serra M."/>
            <person name="Gomez A."/>
        </authorList>
    </citation>
    <scope>NUCLEOTIDE SEQUENCE [LARGE SCALE GENOMIC DNA]</scope>
    <source>
        <strain evidence="2">HYR1</strain>
    </source>
</reference>
<feature type="transmembrane region" description="Helical" evidence="1">
    <location>
        <begin position="31"/>
        <end position="51"/>
    </location>
</feature>
<keyword evidence="1" id="KW-0472">Membrane</keyword>
<accession>A0A3M7RRX2</accession>
<sequence length="382" mass="44019">MSTYTKLDFNSCFQILGLWFLLKGIIRRNEAIYCLIGFGIGIGCCLVYKWFRTTMFTFSYIDTKPLTESQNNTLNKKDNENDLLLVNCDKKRIRSSFSDSVFKRKKSPKTKRVDKASNLSVKINFSQGFGFNLIKYLNRLSFKNSKYKRPLCRLKQFQKSDHESPIRDDFFSAKISSLDPTSNFDSTKNVDKTDKNSDLEKKLLNFGLKKSSENLCRNGDINNSFLDFSNCLTVKEENKNDSLFGDDDDLFEVQTDLSKKNFNFDIENLSEFLSKFQFFWLTILPPKNILSSKNIYFFFNLYYSGSNKIVTPIGRPARPRPFCRPGAACLVGQVVRLYRPCRPKCYAMSASFIDHAGLVGQSVRPCRLFRPASKQVKVLTCT</sequence>
<comment type="caution">
    <text evidence="2">The sequence shown here is derived from an EMBL/GenBank/DDBJ whole genome shotgun (WGS) entry which is preliminary data.</text>
</comment>
<dbReference type="Proteomes" id="UP000276133">
    <property type="component" value="Unassembled WGS sequence"/>
</dbReference>
<proteinExistence type="predicted"/>
<evidence type="ECO:0000313" key="2">
    <source>
        <dbReference type="EMBL" id="RNA26085.1"/>
    </source>
</evidence>
<evidence type="ECO:0000313" key="3">
    <source>
        <dbReference type="Proteomes" id="UP000276133"/>
    </source>
</evidence>